<evidence type="ECO:0000313" key="8">
    <source>
        <dbReference type="Proteomes" id="UP001212602"/>
    </source>
</evidence>
<dbReference type="RefSeq" id="WP_271428930.1">
    <property type="nucleotide sequence ID" value="NZ_JAQIPB010000007.1"/>
</dbReference>
<reference evidence="7" key="1">
    <citation type="submission" date="2023-01" db="EMBL/GenBank/DDBJ databases">
        <title>Xenophilus mangrovi sp. nov., isolated from soil of Mangrove nature reserve.</title>
        <authorList>
            <person name="Xu S."/>
            <person name="Liu Z."/>
            <person name="Xu Y."/>
        </authorList>
    </citation>
    <scope>NUCLEOTIDE SEQUENCE</scope>
    <source>
        <strain evidence="7">YW8</strain>
    </source>
</reference>
<organism evidence="7 8">
    <name type="scientific">Xenophilus arseniciresistens</name>
    <dbReference type="NCBI Taxonomy" id="1283306"/>
    <lineage>
        <taxon>Bacteria</taxon>
        <taxon>Pseudomonadati</taxon>
        <taxon>Pseudomonadota</taxon>
        <taxon>Betaproteobacteria</taxon>
        <taxon>Burkholderiales</taxon>
        <taxon>Comamonadaceae</taxon>
        <taxon>Xenophilus</taxon>
    </lineage>
</organism>
<dbReference type="InterPro" id="IPR042099">
    <property type="entry name" value="ANL_N_sf"/>
</dbReference>
<evidence type="ECO:0000256" key="3">
    <source>
        <dbReference type="ARBA" id="ARBA00023098"/>
    </source>
</evidence>
<evidence type="ECO:0000256" key="4">
    <source>
        <dbReference type="ARBA" id="ARBA00024484"/>
    </source>
</evidence>
<feature type="compositionally biased region" description="Low complexity" evidence="5">
    <location>
        <begin position="13"/>
        <end position="27"/>
    </location>
</feature>
<dbReference type="PROSITE" id="PS00455">
    <property type="entry name" value="AMP_BINDING"/>
    <property type="match status" value="1"/>
</dbReference>
<evidence type="ECO:0000256" key="1">
    <source>
        <dbReference type="ARBA" id="ARBA00022598"/>
    </source>
</evidence>
<dbReference type="Pfam" id="PF23562">
    <property type="entry name" value="AMP-binding_C_3"/>
    <property type="match status" value="1"/>
</dbReference>
<keyword evidence="3" id="KW-0443">Lipid metabolism</keyword>
<dbReference type="PANTHER" id="PTHR43272:SF32">
    <property type="entry name" value="AMP-DEPENDENT SYNTHETASE_LIGASE DOMAIN-CONTAINING PROTEIN"/>
    <property type="match status" value="1"/>
</dbReference>
<dbReference type="SUPFAM" id="SSF56801">
    <property type="entry name" value="Acetyl-CoA synthetase-like"/>
    <property type="match status" value="1"/>
</dbReference>
<comment type="catalytic activity">
    <reaction evidence="4">
        <text>a long-chain fatty acid + ATP + CoA = a long-chain fatty acyl-CoA + AMP + diphosphate</text>
        <dbReference type="Rhea" id="RHEA:15421"/>
        <dbReference type="ChEBI" id="CHEBI:30616"/>
        <dbReference type="ChEBI" id="CHEBI:33019"/>
        <dbReference type="ChEBI" id="CHEBI:57287"/>
        <dbReference type="ChEBI" id="CHEBI:57560"/>
        <dbReference type="ChEBI" id="CHEBI:83139"/>
        <dbReference type="ChEBI" id="CHEBI:456215"/>
        <dbReference type="EC" id="6.2.1.3"/>
    </reaction>
    <physiologicalReaction direction="left-to-right" evidence="4">
        <dbReference type="Rhea" id="RHEA:15422"/>
    </physiologicalReaction>
</comment>
<dbReference type="EMBL" id="JAQIPB010000007">
    <property type="protein sequence ID" value="MDA7417688.1"/>
    <property type="molecule type" value="Genomic_DNA"/>
</dbReference>
<keyword evidence="2" id="KW-0276">Fatty acid metabolism</keyword>
<protein>
    <submittedName>
        <fullName evidence="7">Long-chain fatty acid--CoA ligase</fullName>
    </submittedName>
</protein>
<evidence type="ECO:0000313" key="7">
    <source>
        <dbReference type="EMBL" id="MDA7417688.1"/>
    </source>
</evidence>
<dbReference type="PANTHER" id="PTHR43272">
    <property type="entry name" value="LONG-CHAIN-FATTY-ACID--COA LIGASE"/>
    <property type="match status" value="1"/>
</dbReference>
<keyword evidence="1 7" id="KW-0436">Ligase</keyword>
<sequence length="645" mass="70930">MNAAQSPVLEAAGSTGSSSPSHSSRTPEGLWDLDHLRPNTAIVVPGETLPAVFWNAAAQRGERVWMRQKELGIWRSWSWAQTAEAVREIAAGLLALGFARGECASILSNTVVEWVLCDLAVLSCSGVANGIYPTDAASQVHYLCEDSRTTILFVEDEEQLDKALEVRAQLPLLRKVIVFDMEGLRALRDPDVMSLDALRELGRAQMQAQADELARRIAATQPQDLAILVYTSGTTGKPKGAMHSHGGLVYAMRGYNTLMAQSEHDERMCFLPLCHIAERMGGEYSAMYTGAVLNFVENPETVPENVREIAPTVFTAVPRVWEKFYSGVMIALKEASGVQQAAYGWAIGVGQQIADRVLAGQSVDAGLRFRFRLARWLALDNVRKMIGIHRARFLVTGAAPISPELVRWYLALGVPMLEVWGMTETAGAATAIPAARIKPGSIGPAAGFNEVRLDPATGEILVRGPNVFMGYLNLPEKTAETIDADGWLHTGDVGLVDEDGYFRITDRMKDIIITAGGKNITPSELENELKFSPYVTDAVVIGDARPYLTVIIMIDQENVEKYAQDHDVPFSNYASLTRAQEVQDLIQGEIDRVNAKFARVEQIKKFFLLDTQLSAEDEELTPTMKLKRKLVQAKYAAQINAMYQS</sequence>
<dbReference type="Gene3D" id="3.40.50.12780">
    <property type="entry name" value="N-terminal domain of ligase-like"/>
    <property type="match status" value="1"/>
</dbReference>
<dbReference type="Proteomes" id="UP001212602">
    <property type="component" value="Unassembled WGS sequence"/>
</dbReference>
<dbReference type="AlphaFoldDB" id="A0AAE3NAK0"/>
<dbReference type="GO" id="GO:0016020">
    <property type="term" value="C:membrane"/>
    <property type="evidence" value="ECO:0007669"/>
    <property type="project" value="TreeGrafter"/>
</dbReference>
<accession>A0AAE3NAK0</accession>
<dbReference type="Gene3D" id="3.30.300.30">
    <property type="match status" value="1"/>
</dbReference>
<evidence type="ECO:0000256" key="5">
    <source>
        <dbReference type="SAM" id="MobiDB-lite"/>
    </source>
</evidence>
<dbReference type="InterPro" id="IPR045851">
    <property type="entry name" value="AMP-bd_C_sf"/>
</dbReference>
<dbReference type="InterPro" id="IPR000873">
    <property type="entry name" value="AMP-dep_synth/lig_dom"/>
</dbReference>
<evidence type="ECO:0000256" key="2">
    <source>
        <dbReference type="ARBA" id="ARBA00022832"/>
    </source>
</evidence>
<name>A0AAE3NAK0_9BURK</name>
<keyword evidence="8" id="KW-1185">Reference proteome</keyword>
<dbReference type="InterPro" id="IPR020845">
    <property type="entry name" value="AMP-binding_CS"/>
</dbReference>
<evidence type="ECO:0000259" key="6">
    <source>
        <dbReference type="Pfam" id="PF00501"/>
    </source>
</evidence>
<dbReference type="Pfam" id="PF00501">
    <property type="entry name" value="AMP-binding"/>
    <property type="match status" value="1"/>
</dbReference>
<gene>
    <name evidence="7" type="ORF">PGB34_15100</name>
</gene>
<feature type="region of interest" description="Disordered" evidence="5">
    <location>
        <begin position="1"/>
        <end position="30"/>
    </location>
</feature>
<dbReference type="GO" id="GO:0004467">
    <property type="term" value="F:long-chain fatty acid-CoA ligase activity"/>
    <property type="evidence" value="ECO:0007669"/>
    <property type="project" value="UniProtKB-EC"/>
</dbReference>
<feature type="domain" description="AMP-dependent synthetase/ligase" evidence="6">
    <location>
        <begin position="53"/>
        <end position="472"/>
    </location>
</feature>
<proteinExistence type="predicted"/>
<comment type="caution">
    <text evidence="7">The sequence shown here is derived from an EMBL/GenBank/DDBJ whole genome shotgun (WGS) entry which is preliminary data.</text>
</comment>